<reference evidence="1" key="1">
    <citation type="journal article" date="2010" name="Science">
        <title>Plasticity of animal genome architecture unmasked by rapid evolution of a pelagic tunicate.</title>
        <authorList>
            <person name="Denoeud F."/>
            <person name="Henriet S."/>
            <person name="Mungpakdee S."/>
            <person name="Aury J.M."/>
            <person name="Da Silva C."/>
            <person name="Brinkmann H."/>
            <person name="Mikhaleva J."/>
            <person name="Olsen L.C."/>
            <person name="Jubin C."/>
            <person name="Canestro C."/>
            <person name="Bouquet J.M."/>
            <person name="Danks G."/>
            <person name="Poulain J."/>
            <person name="Campsteijn C."/>
            <person name="Adamski M."/>
            <person name="Cross I."/>
            <person name="Yadetie F."/>
            <person name="Muffato M."/>
            <person name="Louis A."/>
            <person name="Butcher S."/>
            <person name="Tsagkogeorga G."/>
            <person name="Konrad A."/>
            <person name="Singh S."/>
            <person name="Jensen M.F."/>
            <person name="Cong E.H."/>
            <person name="Eikeseth-Otteraa H."/>
            <person name="Noel B."/>
            <person name="Anthouard V."/>
            <person name="Porcel B.M."/>
            <person name="Kachouri-Lafond R."/>
            <person name="Nishino A."/>
            <person name="Ugolini M."/>
            <person name="Chourrout P."/>
            <person name="Nishida H."/>
            <person name="Aasland R."/>
            <person name="Huzurbazar S."/>
            <person name="Westhof E."/>
            <person name="Delsuc F."/>
            <person name="Lehrach H."/>
            <person name="Reinhardt R."/>
            <person name="Weissenbach J."/>
            <person name="Roy S.W."/>
            <person name="Artiguenave F."/>
            <person name="Postlethwait J.H."/>
            <person name="Manak J.R."/>
            <person name="Thompson E.M."/>
            <person name="Jaillon O."/>
            <person name="Du Pasquier L."/>
            <person name="Boudinot P."/>
            <person name="Liberles D.A."/>
            <person name="Volff J.N."/>
            <person name="Philippe H."/>
            <person name="Lenhard B."/>
            <person name="Roest Crollius H."/>
            <person name="Wincker P."/>
            <person name="Chourrout D."/>
        </authorList>
    </citation>
    <scope>NUCLEOTIDE SEQUENCE [LARGE SCALE GENOMIC DNA]</scope>
</reference>
<name>E4Z194_OIKDI</name>
<organism evidence="1">
    <name type="scientific">Oikopleura dioica</name>
    <name type="common">Tunicate</name>
    <dbReference type="NCBI Taxonomy" id="34765"/>
    <lineage>
        <taxon>Eukaryota</taxon>
        <taxon>Metazoa</taxon>
        <taxon>Chordata</taxon>
        <taxon>Tunicata</taxon>
        <taxon>Appendicularia</taxon>
        <taxon>Copelata</taxon>
        <taxon>Oikopleuridae</taxon>
        <taxon>Oikopleura</taxon>
    </lineage>
</organism>
<dbReference type="EMBL" id="FN656456">
    <property type="protein sequence ID" value="CBY41472.1"/>
    <property type="molecule type" value="Genomic_DNA"/>
</dbReference>
<dbReference type="AlphaFoldDB" id="E4Z194"/>
<proteinExistence type="predicted"/>
<gene>
    <name evidence="1" type="ORF">GSOID_T00023547001</name>
</gene>
<evidence type="ECO:0000313" key="1">
    <source>
        <dbReference type="EMBL" id="CBY41472.1"/>
    </source>
</evidence>
<accession>E4Z194</accession>
<dbReference type="Proteomes" id="UP000011014">
    <property type="component" value="Unassembled WGS sequence"/>
</dbReference>
<sequence>MKAQKILNDNGHGSEYNWKLNRMLNDSPGAKFDDESRIGSVMDGLSQVQSDLVNIDDSVSQVASREQSRPVKQATPRVLNELQSNFTADTGALLAINPESIVVKPPISSIMPQSLASLN</sequence>
<feature type="non-terminal residue" evidence="1">
    <location>
        <position position="119"/>
    </location>
</feature>
<protein>
    <submittedName>
        <fullName evidence="1">Uncharacterized protein</fullName>
    </submittedName>
</protein>